<evidence type="ECO:0000259" key="8">
    <source>
        <dbReference type="Pfam" id="PF02687"/>
    </source>
</evidence>
<feature type="transmembrane region" description="Helical" evidence="7">
    <location>
        <begin position="337"/>
        <end position="361"/>
    </location>
</feature>
<evidence type="ECO:0000256" key="2">
    <source>
        <dbReference type="ARBA" id="ARBA00022475"/>
    </source>
</evidence>
<comment type="subcellular location">
    <subcellularLocation>
        <location evidence="1">Cell membrane</location>
        <topology evidence="1">Multi-pass membrane protein</topology>
    </subcellularLocation>
</comment>
<dbReference type="InterPro" id="IPR003838">
    <property type="entry name" value="ABC3_permease_C"/>
</dbReference>
<feature type="transmembrane region" description="Helical" evidence="7">
    <location>
        <begin position="16"/>
        <end position="37"/>
    </location>
</feature>
<organism evidence="10 11">
    <name type="scientific">Candidatus Iainarchaeum sp</name>
    <dbReference type="NCBI Taxonomy" id="3101447"/>
    <lineage>
        <taxon>Archaea</taxon>
        <taxon>Candidatus Iainarchaeota</taxon>
        <taxon>Candidatus Iainarchaeia</taxon>
        <taxon>Candidatus Iainarchaeales</taxon>
        <taxon>Candidatus Iainarchaeaceae</taxon>
        <taxon>Candidatus Iainarchaeum</taxon>
    </lineage>
</organism>
<name>A0A2D6LQ19_9ARCH</name>
<evidence type="ECO:0000313" key="10">
    <source>
        <dbReference type="EMBL" id="MAG18283.1"/>
    </source>
</evidence>
<protein>
    <recommendedName>
        <fullName evidence="12">ABC transporter permease</fullName>
    </recommendedName>
</protein>
<dbReference type="InterPro" id="IPR025857">
    <property type="entry name" value="MacB_PCD"/>
</dbReference>
<dbReference type="GO" id="GO:0022857">
    <property type="term" value="F:transmembrane transporter activity"/>
    <property type="evidence" value="ECO:0007669"/>
    <property type="project" value="TreeGrafter"/>
</dbReference>
<feature type="transmembrane region" description="Helical" evidence="7">
    <location>
        <begin position="303"/>
        <end position="325"/>
    </location>
</feature>
<evidence type="ECO:0000256" key="4">
    <source>
        <dbReference type="ARBA" id="ARBA00022989"/>
    </source>
</evidence>
<feature type="transmembrane region" description="Helical" evidence="7">
    <location>
        <begin position="254"/>
        <end position="280"/>
    </location>
</feature>
<accession>A0A2D6LQ19</accession>
<evidence type="ECO:0000313" key="11">
    <source>
        <dbReference type="Proteomes" id="UP000226712"/>
    </source>
</evidence>
<evidence type="ECO:0000256" key="7">
    <source>
        <dbReference type="SAM" id="Phobius"/>
    </source>
</evidence>
<dbReference type="PANTHER" id="PTHR30572">
    <property type="entry name" value="MEMBRANE COMPONENT OF TRANSPORTER-RELATED"/>
    <property type="match status" value="1"/>
</dbReference>
<dbReference type="Pfam" id="PF02687">
    <property type="entry name" value="FtsX"/>
    <property type="match status" value="1"/>
</dbReference>
<comment type="similarity">
    <text evidence="6">Belongs to the ABC-4 integral membrane protein family.</text>
</comment>
<dbReference type="Pfam" id="PF12704">
    <property type="entry name" value="MacB_PCD"/>
    <property type="match status" value="1"/>
</dbReference>
<keyword evidence="3 7" id="KW-0812">Transmembrane</keyword>
<dbReference type="PANTHER" id="PTHR30572:SF4">
    <property type="entry name" value="ABC TRANSPORTER PERMEASE YTRF"/>
    <property type="match status" value="1"/>
</dbReference>
<feature type="domain" description="ABC3 transporter permease C-terminal" evidence="8">
    <location>
        <begin position="258"/>
        <end position="371"/>
    </location>
</feature>
<feature type="domain" description="MacB-like periplasmic core" evidence="9">
    <location>
        <begin position="16"/>
        <end position="225"/>
    </location>
</feature>
<dbReference type="EMBL" id="NZBD01000015">
    <property type="protein sequence ID" value="MAG18283.1"/>
    <property type="molecule type" value="Genomic_DNA"/>
</dbReference>
<evidence type="ECO:0000259" key="9">
    <source>
        <dbReference type="Pfam" id="PF12704"/>
    </source>
</evidence>
<proteinExistence type="inferred from homology"/>
<comment type="caution">
    <text evidence="10">The sequence shown here is derived from an EMBL/GenBank/DDBJ whole genome shotgun (WGS) entry which is preliminary data.</text>
</comment>
<keyword evidence="5 7" id="KW-0472">Membrane</keyword>
<evidence type="ECO:0000256" key="1">
    <source>
        <dbReference type="ARBA" id="ARBA00004651"/>
    </source>
</evidence>
<dbReference type="AlphaFoldDB" id="A0A2D6LQ19"/>
<evidence type="ECO:0000256" key="3">
    <source>
        <dbReference type="ARBA" id="ARBA00022692"/>
    </source>
</evidence>
<dbReference type="InterPro" id="IPR050250">
    <property type="entry name" value="Macrolide_Exporter_MacB"/>
</dbReference>
<dbReference type="Proteomes" id="UP000226712">
    <property type="component" value="Unassembled WGS sequence"/>
</dbReference>
<evidence type="ECO:0008006" key="12">
    <source>
        <dbReference type="Google" id="ProtNLM"/>
    </source>
</evidence>
<keyword evidence="2" id="KW-1003">Cell membrane</keyword>
<dbReference type="GO" id="GO:0005886">
    <property type="term" value="C:plasma membrane"/>
    <property type="evidence" value="ECO:0007669"/>
    <property type="project" value="UniProtKB-SubCell"/>
</dbReference>
<reference evidence="11" key="1">
    <citation type="submission" date="2017-09" db="EMBL/GenBank/DDBJ databases">
        <title>The Reconstruction of 2,631 Draft Metagenome-Assembled Genomes from the Global Oceans.</title>
        <authorList>
            <person name="Tully B.J."/>
            <person name="Graham E.D."/>
            <person name="Heidelberg J.F."/>
        </authorList>
    </citation>
    <scope>NUCLEOTIDE SEQUENCE [LARGE SCALE GENOMIC DNA]</scope>
</reference>
<evidence type="ECO:0000256" key="6">
    <source>
        <dbReference type="ARBA" id="ARBA00038076"/>
    </source>
</evidence>
<evidence type="ECO:0000256" key="5">
    <source>
        <dbReference type="ARBA" id="ARBA00023136"/>
    </source>
</evidence>
<sequence>MIKLSFFNLFRRKTRTFLSLVGIAIGVAAIIVLVSLVDGFTEDFNDLVSGFKAISVFEKDVPDNIFSKIDASFVQKMESISGVKYAVAEVVFIPEKIDGVALLAAPGSVSAFGIDARKYYSTPQRGFIGDTEKGLNLDGSDLGYVVIGSQLAEDYGKFVGSTIKINDTKFRVKGILEEGSDLLGSLIVMNIEDAREVSEFPSDKIQSMSVFLSDPTQDKKIAKLIELKYADDLQVYTQQDISEEIGGVMDSLRLMAVVVALVSSLVAGIGIANTILMSVLERFKEIGALKAVGWTNSNVMKMILYEAFFLGVIGGVLGIILGFIVDELLSSLVGIKYLISPSLLVTSFLFAVALGLVSGLYPAYQASKLDPIEALRS</sequence>
<keyword evidence="4 7" id="KW-1133">Transmembrane helix</keyword>
<gene>
    <name evidence="10" type="ORF">CL944_02315</name>
</gene>